<dbReference type="EMBL" id="OX336137">
    <property type="protein sequence ID" value="CAI2718690.1"/>
    <property type="molecule type" value="Genomic_DNA"/>
</dbReference>
<reference evidence="2 3" key="1">
    <citation type="submission" date="2022-09" db="EMBL/GenBank/DDBJ databases">
        <authorList>
            <person name="Kop L."/>
        </authorList>
    </citation>
    <scope>NUCLEOTIDE SEQUENCE [LARGE SCALE GENOMIC DNA]</scope>
    <source>
        <strain evidence="2 3">347</strain>
    </source>
</reference>
<evidence type="ECO:0000313" key="2">
    <source>
        <dbReference type="EMBL" id="CAI2718690.1"/>
    </source>
</evidence>
<accession>A0ABM9HF47</accession>
<proteinExistence type="predicted"/>
<gene>
    <name evidence="2" type="ORF">NSPWAT_1834</name>
</gene>
<dbReference type="Proteomes" id="UP001157733">
    <property type="component" value="Chromosome"/>
</dbReference>
<sequence length="137" mass="15114">MRILLVVLTLFLAAPGWADEDLRADGHLWQETTKTEKIAYISGILTGIGLAGDCIKAKISEVATISQYADGLDQFYSDFKNKHIPIAQAFSVVNAQLNGASKSLIEEYITLLRKRAVLLETLTLPLELEEITPDNPQ</sequence>
<keyword evidence="3" id="KW-1185">Reference proteome</keyword>
<keyword evidence="1" id="KW-0732">Signal</keyword>
<protein>
    <submittedName>
        <fullName evidence="2">Uncharacterized protein</fullName>
    </submittedName>
</protein>
<feature type="signal peptide" evidence="1">
    <location>
        <begin position="1"/>
        <end position="18"/>
    </location>
</feature>
<evidence type="ECO:0000256" key="1">
    <source>
        <dbReference type="SAM" id="SignalP"/>
    </source>
</evidence>
<feature type="chain" id="PRO_5045548904" evidence="1">
    <location>
        <begin position="19"/>
        <end position="137"/>
    </location>
</feature>
<name>A0ABM9HF47_9BACT</name>
<organism evidence="2 3">
    <name type="scientific">Nitrospina watsonii</name>
    <dbReference type="NCBI Taxonomy" id="1323948"/>
    <lineage>
        <taxon>Bacteria</taxon>
        <taxon>Pseudomonadati</taxon>
        <taxon>Nitrospinota/Tectimicrobiota group</taxon>
        <taxon>Nitrospinota</taxon>
        <taxon>Nitrospinia</taxon>
        <taxon>Nitrospinales</taxon>
        <taxon>Nitrospinaceae</taxon>
        <taxon>Nitrospina</taxon>
    </lineage>
</organism>
<dbReference type="RefSeq" id="WP_282011574.1">
    <property type="nucleotide sequence ID" value="NZ_OX336137.1"/>
</dbReference>
<evidence type="ECO:0000313" key="3">
    <source>
        <dbReference type="Proteomes" id="UP001157733"/>
    </source>
</evidence>